<accession>A0A8H3JAC6</accession>
<reference evidence="1" key="1">
    <citation type="submission" date="2021-03" db="EMBL/GenBank/DDBJ databases">
        <authorList>
            <person name="Tagirdzhanova G."/>
        </authorList>
    </citation>
    <scope>NUCLEOTIDE SEQUENCE</scope>
</reference>
<evidence type="ECO:0000313" key="2">
    <source>
        <dbReference type="Proteomes" id="UP000664203"/>
    </source>
</evidence>
<protein>
    <submittedName>
        <fullName evidence="1">Uncharacterized protein</fullName>
    </submittedName>
</protein>
<dbReference type="Proteomes" id="UP000664203">
    <property type="component" value="Unassembled WGS sequence"/>
</dbReference>
<organism evidence="1 2">
    <name type="scientific">Alectoria fallacina</name>
    <dbReference type="NCBI Taxonomy" id="1903189"/>
    <lineage>
        <taxon>Eukaryota</taxon>
        <taxon>Fungi</taxon>
        <taxon>Dikarya</taxon>
        <taxon>Ascomycota</taxon>
        <taxon>Pezizomycotina</taxon>
        <taxon>Lecanoromycetes</taxon>
        <taxon>OSLEUM clade</taxon>
        <taxon>Lecanoromycetidae</taxon>
        <taxon>Lecanorales</taxon>
        <taxon>Lecanorineae</taxon>
        <taxon>Parmeliaceae</taxon>
        <taxon>Alectoria</taxon>
    </lineage>
</organism>
<dbReference type="EMBL" id="CAJPDR010001161">
    <property type="protein sequence ID" value="CAF9943661.1"/>
    <property type="molecule type" value="Genomic_DNA"/>
</dbReference>
<comment type="caution">
    <text evidence="1">The sequence shown here is derived from an EMBL/GenBank/DDBJ whole genome shotgun (WGS) entry which is preliminary data.</text>
</comment>
<sequence>MEECASRVFVSAEEMSREEIGRIAEFRLDGSSGGAESDWMRRRATVKLVTGLGILASADMAVKEDCGMFVGVECAGGG</sequence>
<gene>
    <name evidence="1" type="ORF">ALECFALPRED_000911</name>
</gene>
<proteinExistence type="predicted"/>
<name>A0A8H3JAC6_9LECA</name>
<dbReference type="AlphaFoldDB" id="A0A8H3JAC6"/>
<evidence type="ECO:0000313" key="1">
    <source>
        <dbReference type="EMBL" id="CAF9943661.1"/>
    </source>
</evidence>
<keyword evidence="2" id="KW-1185">Reference proteome</keyword>